<dbReference type="AlphaFoldDB" id="A0A399DYD9"/>
<evidence type="ECO:0000313" key="1">
    <source>
        <dbReference type="EMBL" id="RIH77197.1"/>
    </source>
</evidence>
<accession>A0A399DYD9</accession>
<reference evidence="1 2" key="1">
    <citation type="submission" date="2018-08" db="EMBL/GenBank/DDBJ databases">
        <title>Meiothermus cateniformans JCM 15151 genome sequencing project.</title>
        <authorList>
            <person name="Da Costa M.S."/>
            <person name="Albuquerque L."/>
            <person name="Raposo P."/>
            <person name="Froufe H.J.C."/>
            <person name="Barroso C.S."/>
            <person name="Egas C."/>
        </authorList>
    </citation>
    <scope>NUCLEOTIDE SEQUENCE [LARGE SCALE GENOMIC DNA]</scope>
    <source>
        <strain evidence="1 2">JCM 15151</strain>
    </source>
</reference>
<proteinExistence type="predicted"/>
<dbReference type="Proteomes" id="UP000266089">
    <property type="component" value="Unassembled WGS sequence"/>
</dbReference>
<protein>
    <submittedName>
        <fullName evidence="1">Uncharacterized protein</fullName>
    </submittedName>
</protein>
<comment type="caution">
    <text evidence="1">The sequence shown here is derived from an EMBL/GenBank/DDBJ whole genome shotgun (WGS) entry which is preliminary data.</text>
</comment>
<gene>
    <name evidence="1" type="ORF">Mcate_01450</name>
</gene>
<organism evidence="1 2">
    <name type="scientific">Meiothermus taiwanensis</name>
    <dbReference type="NCBI Taxonomy" id="172827"/>
    <lineage>
        <taxon>Bacteria</taxon>
        <taxon>Thermotogati</taxon>
        <taxon>Deinococcota</taxon>
        <taxon>Deinococci</taxon>
        <taxon>Thermales</taxon>
        <taxon>Thermaceae</taxon>
        <taxon>Meiothermus</taxon>
    </lineage>
</organism>
<evidence type="ECO:0000313" key="2">
    <source>
        <dbReference type="Proteomes" id="UP000266089"/>
    </source>
</evidence>
<name>A0A399DYD9_9DEIN</name>
<dbReference type="EMBL" id="QWKX01000030">
    <property type="protein sequence ID" value="RIH77197.1"/>
    <property type="molecule type" value="Genomic_DNA"/>
</dbReference>
<sequence>MGIRAGLLNSTLYLRMVRMDFKRITSVGLIRRLPVPN</sequence>